<protein>
    <submittedName>
        <fullName evidence="1">Uncharacterized protein</fullName>
    </submittedName>
</protein>
<reference evidence="1 2" key="1">
    <citation type="submission" date="2023-07" db="EMBL/GenBank/DDBJ databases">
        <title>Paenibacillus sp. JX-17 nov. isolated from soil.</title>
        <authorList>
            <person name="Wan Y."/>
            <person name="Liu B."/>
        </authorList>
    </citation>
    <scope>NUCLEOTIDE SEQUENCE [LARGE SCALE GENOMIC DNA]</scope>
    <source>
        <strain evidence="1 2">JX-17</strain>
    </source>
</reference>
<dbReference type="EMBL" id="JAUQTB010000023">
    <property type="protein sequence ID" value="MDO7908792.1"/>
    <property type="molecule type" value="Genomic_DNA"/>
</dbReference>
<dbReference type="Proteomes" id="UP001240171">
    <property type="component" value="Unassembled WGS sequence"/>
</dbReference>
<name>A0ABT9CHN6_9BACL</name>
<gene>
    <name evidence="1" type="ORF">Q5741_20620</name>
</gene>
<dbReference type="RefSeq" id="WP_305026014.1">
    <property type="nucleotide sequence ID" value="NZ_JAUQTB010000023.1"/>
</dbReference>
<accession>A0ABT9CHN6</accession>
<evidence type="ECO:0000313" key="2">
    <source>
        <dbReference type="Proteomes" id="UP001240171"/>
    </source>
</evidence>
<proteinExistence type="predicted"/>
<organism evidence="1 2">
    <name type="scientific">Paenibacillus lacisoli</name>
    <dbReference type="NCBI Taxonomy" id="3064525"/>
    <lineage>
        <taxon>Bacteria</taxon>
        <taxon>Bacillati</taxon>
        <taxon>Bacillota</taxon>
        <taxon>Bacilli</taxon>
        <taxon>Bacillales</taxon>
        <taxon>Paenibacillaceae</taxon>
        <taxon>Paenibacillus</taxon>
    </lineage>
</organism>
<keyword evidence="2" id="KW-1185">Reference proteome</keyword>
<comment type="caution">
    <text evidence="1">The sequence shown here is derived from an EMBL/GenBank/DDBJ whole genome shotgun (WGS) entry which is preliminary data.</text>
</comment>
<evidence type="ECO:0000313" key="1">
    <source>
        <dbReference type="EMBL" id="MDO7908792.1"/>
    </source>
</evidence>
<sequence length="196" mass="21879">MKSTWKARRGLTGNQSAVRLAHTLTGVAGAMMPFYAAIRRDSRYASTWSKAVTAADLDHLIRLLKRVSPQAGRQDVGTNGIGYFVAFKTAQPESYYTNGTTIPPGMVQFTFSTHVHRTMAGELLPLYRELACNRAFAAALARAVVCKDRKAVCIMVRSLVRTKALRTIQIEEQGVAMTFKYPFSRYPYRNLLFSGF</sequence>